<keyword evidence="1" id="KW-1133">Transmembrane helix</keyword>
<evidence type="ECO:0000313" key="2">
    <source>
        <dbReference type="EMBL" id="KAK0506912.1"/>
    </source>
</evidence>
<dbReference type="EMBL" id="JAFEKC020000026">
    <property type="protein sequence ID" value="KAK0506912.1"/>
    <property type="molecule type" value="Genomic_DNA"/>
</dbReference>
<keyword evidence="3" id="KW-1185">Reference proteome</keyword>
<evidence type="ECO:0000313" key="3">
    <source>
        <dbReference type="Proteomes" id="UP001166286"/>
    </source>
</evidence>
<proteinExistence type="predicted"/>
<dbReference type="Proteomes" id="UP001166286">
    <property type="component" value="Unassembled WGS sequence"/>
</dbReference>
<name>A0AA39QPU1_9LECA</name>
<keyword evidence="1" id="KW-0472">Membrane</keyword>
<sequence length="156" mass="17555">MTIAELLSTGKAHLAEGLNSAVNYTIQQMSFRLDTMTPERRAEVELKAAMAGLRPEEVPAVALILDKPVEWVARLIFVVSEITLICVHYLWRRLLVGFWPGKLAIWFAWIFWGRARNAGMGRCRLVVGYVAFLLVGPVCELLDTSLVALERWLGDV</sequence>
<accession>A0AA39QPU1</accession>
<protein>
    <submittedName>
        <fullName evidence="2">Uncharacterized protein</fullName>
    </submittedName>
</protein>
<feature type="transmembrane region" description="Helical" evidence="1">
    <location>
        <begin position="125"/>
        <end position="149"/>
    </location>
</feature>
<evidence type="ECO:0000256" key="1">
    <source>
        <dbReference type="SAM" id="Phobius"/>
    </source>
</evidence>
<reference evidence="2" key="1">
    <citation type="submission" date="2023-03" db="EMBL/GenBank/DDBJ databases">
        <title>Complete genome of Cladonia borealis.</title>
        <authorList>
            <person name="Park H."/>
        </authorList>
    </citation>
    <scope>NUCLEOTIDE SEQUENCE</scope>
    <source>
        <strain evidence="2">ANT050790</strain>
    </source>
</reference>
<feature type="transmembrane region" description="Helical" evidence="1">
    <location>
        <begin position="97"/>
        <end position="113"/>
    </location>
</feature>
<organism evidence="2 3">
    <name type="scientific">Cladonia borealis</name>
    <dbReference type="NCBI Taxonomy" id="184061"/>
    <lineage>
        <taxon>Eukaryota</taxon>
        <taxon>Fungi</taxon>
        <taxon>Dikarya</taxon>
        <taxon>Ascomycota</taxon>
        <taxon>Pezizomycotina</taxon>
        <taxon>Lecanoromycetes</taxon>
        <taxon>OSLEUM clade</taxon>
        <taxon>Lecanoromycetidae</taxon>
        <taxon>Lecanorales</taxon>
        <taxon>Lecanorineae</taxon>
        <taxon>Cladoniaceae</taxon>
        <taxon>Cladonia</taxon>
    </lineage>
</organism>
<keyword evidence="1" id="KW-0812">Transmembrane</keyword>
<comment type="caution">
    <text evidence="2">The sequence shown here is derived from an EMBL/GenBank/DDBJ whole genome shotgun (WGS) entry which is preliminary data.</text>
</comment>
<gene>
    <name evidence="2" type="ORF">JMJ35_010612</name>
</gene>
<dbReference type="AlphaFoldDB" id="A0AA39QPU1"/>